<proteinExistence type="predicted"/>
<comment type="caution">
    <text evidence="2">The sequence shown here is derived from an EMBL/GenBank/DDBJ whole genome shotgun (WGS) entry which is preliminary data.</text>
</comment>
<evidence type="ECO:0000313" key="3">
    <source>
        <dbReference type="Proteomes" id="UP000216063"/>
    </source>
</evidence>
<protein>
    <submittedName>
        <fullName evidence="2">Uncharacterized protein</fullName>
    </submittedName>
</protein>
<organism evidence="2 3">
    <name type="scientific">Mycolicibacterium sphagni</name>
    <dbReference type="NCBI Taxonomy" id="1786"/>
    <lineage>
        <taxon>Bacteria</taxon>
        <taxon>Bacillati</taxon>
        <taxon>Actinomycetota</taxon>
        <taxon>Actinomycetes</taxon>
        <taxon>Mycobacteriales</taxon>
        <taxon>Mycobacteriaceae</taxon>
        <taxon>Mycolicibacterium</taxon>
    </lineage>
</organism>
<gene>
    <name evidence="2" type="ORF">CG716_01825</name>
</gene>
<evidence type="ECO:0000313" key="2">
    <source>
        <dbReference type="EMBL" id="OYN82960.1"/>
    </source>
</evidence>
<dbReference type="AlphaFoldDB" id="A0A255DV91"/>
<accession>A0A255DV91</accession>
<evidence type="ECO:0000256" key="1">
    <source>
        <dbReference type="SAM" id="MobiDB-lite"/>
    </source>
</evidence>
<dbReference type="EMBL" id="NOZR01000001">
    <property type="protein sequence ID" value="OYN82960.1"/>
    <property type="molecule type" value="Genomic_DNA"/>
</dbReference>
<sequence>MPELGSDEMHSLHGPFGPRCSTHANVKSPRSCDGCRTALKAAQKADRDRRHAIRAAIDSCNDCDPYGRLWADDDTSWVDCPEHSNFRVEALAAEGRLL</sequence>
<reference evidence="2 3" key="1">
    <citation type="submission" date="2017-07" db="EMBL/GenBank/DDBJ databases">
        <title>The new phylogeny of genus Mycobacterium.</title>
        <authorList>
            <person name="Tortoli E."/>
            <person name="Trovato A."/>
            <person name="Cirillo D.M."/>
        </authorList>
    </citation>
    <scope>NUCLEOTIDE SEQUENCE [LARGE SCALE GENOMIC DNA]</scope>
    <source>
        <strain evidence="2 3">ATCC 33027</strain>
    </source>
</reference>
<name>A0A255DV91_9MYCO</name>
<feature type="region of interest" description="Disordered" evidence="1">
    <location>
        <begin position="1"/>
        <end position="30"/>
    </location>
</feature>
<keyword evidence="3" id="KW-1185">Reference proteome</keyword>
<dbReference type="Proteomes" id="UP000216063">
    <property type="component" value="Unassembled WGS sequence"/>
</dbReference>